<sequence>MTPTATTPKPTKPCLAVSTTAKPTTASPTPAPTVTSSKDKYTQPNTHTCRSNSSTGDQETNNSSFNTAFNGDDGTTPRTASTFPSAATQVRSRSGHCDAAIADCLTYSASYGEGGNNLTRAPTNYGSLTPAPTNYGNGRNGAHGDIGGDNAVAVDRTPWYTAADSNTV</sequence>
<dbReference type="Proteomes" id="UP000018721">
    <property type="component" value="Unassembled WGS sequence"/>
</dbReference>
<feature type="compositionally biased region" description="Polar residues" evidence="1">
    <location>
        <begin position="42"/>
        <end position="69"/>
    </location>
</feature>
<comment type="caution">
    <text evidence="2">The sequence shown here is derived from an EMBL/GenBank/DDBJ whole genome shotgun (WGS) entry which is preliminary data.</text>
</comment>
<gene>
    <name evidence="2" type="ORF">F443_01598</name>
</gene>
<accession>V9FY94</accession>
<feature type="compositionally biased region" description="Polar residues" evidence="1">
    <location>
        <begin position="76"/>
        <end position="87"/>
    </location>
</feature>
<evidence type="ECO:0000256" key="1">
    <source>
        <dbReference type="SAM" id="MobiDB-lite"/>
    </source>
</evidence>
<keyword evidence="3" id="KW-1185">Reference proteome</keyword>
<feature type="region of interest" description="Disordered" evidence="1">
    <location>
        <begin position="1"/>
        <end position="87"/>
    </location>
</feature>
<evidence type="ECO:0000313" key="2">
    <source>
        <dbReference type="EMBL" id="ETI55763.1"/>
    </source>
</evidence>
<evidence type="ECO:0000313" key="3">
    <source>
        <dbReference type="Proteomes" id="UP000018721"/>
    </source>
</evidence>
<organism evidence="2 3">
    <name type="scientific">Phytophthora nicotianae P1569</name>
    <dbReference type="NCBI Taxonomy" id="1317065"/>
    <lineage>
        <taxon>Eukaryota</taxon>
        <taxon>Sar</taxon>
        <taxon>Stramenopiles</taxon>
        <taxon>Oomycota</taxon>
        <taxon>Peronosporomycetes</taxon>
        <taxon>Peronosporales</taxon>
        <taxon>Peronosporaceae</taxon>
        <taxon>Phytophthora</taxon>
    </lineage>
</organism>
<dbReference type="AlphaFoldDB" id="V9FY94"/>
<dbReference type="HOGENOM" id="CLU_1589660_0_0_1"/>
<name>V9FY94_PHYNI</name>
<dbReference type="EMBL" id="ANIZ01000256">
    <property type="protein sequence ID" value="ETI55763.1"/>
    <property type="molecule type" value="Genomic_DNA"/>
</dbReference>
<proteinExistence type="predicted"/>
<reference evidence="2 3" key="1">
    <citation type="submission" date="2013-11" db="EMBL/GenBank/DDBJ databases">
        <title>The Genome Sequence of Phytophthora parasitica P1569.</title>
        <authorList>
            <consortium name="The Broad Institute Genomics Platform"/>
            <person name="Russ C."/>
            <person name="Tyler B."/>
            <person name="Panabieres F."/>
            <person name="Shan W."/>
            <person name="Tripathy S."/>
            <person name="Grunwald N."/>
            <person name="Machado M."/>
            <person name="Johnson C.S."/>
            <person name="Arredondo F."/>
            <person name="Hong C."/>
            <person name="Coffey M."/>
            <person name="Young S.K."/>
            <person name="Zeng Q."/>
            <person name="Gargeya S."/>
            <person name="Fitzgerald M."/>
            <person name="Abouelleil A."/>
            <person name="Alvarado L."/>
            <person name="Chapman S.B."/>
            <person name="Gainer-Dewar J."/>
            <person name="Goldberg J."/>
            <person name="Griggs A."/>
            <person name="Gujja S."/>
            <person name="Hansen M."/>
            <person name="Howarth C."/>
            <person name="Imamovic A."/>
            <person name="Ireland A."/>
            <person name="Larimer J."/>
            <person name="McCowan C."/>
            <person name="Murphy C."/>
            <person name="Pearson M."/>
            <person name="Poon T.W."/>
            <person name="Priest M."/>
            <person name="Roberts A."/>
            <person name="Saif S."/>
            <person name="Shea T."/>
            <person name="Sykes S."/>
            <person name="Wortman J."/>
            <person name="Nusbaum C."/>
            <person name="Birren B."/>
        </authorList>
    </citation>
    <scope>NUCLEOTIDE SEQUENCE [LARGE SCALE GENOMIC DNA]</scope>
    <source>
        <strain evidence="2 3">P1569</strain>
    </source>
</reference>
<feature type="compositionally biased region" description="Low complexity" evidence="1">
    <location>
        <begin position="1"/>
        <end position="36"/>
    </location>
</feature>
<protein>
    <submittedName>
        <fullName evidence="2">Uncharacterized protein</fullName>
    </submittedName>
</protein>